<name>A0ABT0VL55_9LACO</name>
<evidence type="ECO:0000256" key="6">
    <source>
        <dbReference type="ARBA" id="ARBA00022970"/>
    </source>
</evidence>
<feature type="transmembrane region" description="Helical" evidence="9">
    <location>
        <begin position="12"/>
        <end position="31"/>
    </location>
</feature>
<gene>
    <name evidence="10" type="primary">brnQ</name>
    <name evidence="10" type="ORF">KAK10_06975</name>
</gene>
<keyword evidence="11" id="KW-1185">Reference proteome</keyword>
<feature type="transmembrane region" description="Helical" evidence="9">
    <location>
        <begin position="324"/>
        <end position="344"/>
    </location>
</feature>
<keyword evidence="3 9" id="KW-0813">Transport</keyword>
<feature type="transmembrane region" description="Helical" evidence="9">
    <location>
        <begin position="155"/>
        <end position="173"/>
    </location>
</feature>
<evidence type="ECO:0000256" key="5">
    <source>
        <dbReference type="ARBA" id="ARBA00022692"/>
    </source>
</evidence>
<keyword evidence="8 9" id="KW-0472">Membrane</keyword>
<feature type="transmembrane region" description="Helical" evidence="9">
    <location>
        <begin position="87"/>
        <end position="105"/>
    </location>
</feature>
<evidence type="ECO:0000256" key="8">
    <source>
        <dbReference type="ARBA" id="ARBA00023136"/>
    </source>
</evidence>
<protein>
    <recommendedName>
        <fullName evidence="9">Branched-chain amino acid transport system carrier protein</fullName>
    </recommendedName>
</protein>
<evidence type="ECO:0000313" key="11">
    <source>
        <dbReference type="Proteomes" id="UP001057481"/>
    </source>
</evidence>
<comment type="caution">
    <text evidence="10">The sequence shown here is derived from an EMBL/GenBank/DDBJ whole genome shotgun (WGS) entry which is preliminary data.</text>
</comment>
<feature type="transmembrane region" description="Helical" evidence="9">
    <location>
        <begin position="287"/>
        <end position="312"/>
    </location>
</feature>
<keyword evidence="5 9" id="KW-0812">Transmembrane</keyword>
<sequence>MTTNNKLSFKQLLLVGSTIFGLFFGAGNLIFPVSLGQQATHHFWATSIGFLSSAILLPLLGIIAVAFTQANGIYDLAKPVGPRFAKFMVIALFTLIGPLYALPRLATVPYSMAIQPYVKASHNTLFLALFSGIFFTLTFLFALNRNKLMAYIGKYLNPIFLVLLIALLLFVFFQPFGNLSTHWQQLLTKRAYTDGFLVGYNTMDALGSLEYGILAVSIITSFGITEPRAKAMATLKGGSVGMLGMGLIYLGLLFAGATSTTTFGHNANGGLILANIATHYFGSAGNILFAGIIYLACITTAIGVTSAFATTLHEASPKVGFQRFALVAILISFIVSNVGLTTLIKVSVPLLYFIYPLAIVLIVLSLTRPLFYGAKPVYQWAIYLTFLASFVDTLGSLTQIINVPWLNHFASWAKTYIPLYSYQLDFLFPAVIGAGIGLSIYYRHRTFYQANYVVALGQK</sequence>
<feature type="transmembrane region" description="Helical" evidence="9">
    <location>
        <begin position="237"/>
        <end position="257"/>
    </location>
</feature>
<comment type="similarity">
    <text evidence="2 9">Belongs to the branched chain amino acid transporter family.</text>
</comment>
<feature type="transmembrane region" description="Helical" evidence="9">
    <location>
        <begin position="125"/>
        <end position="143"/>
    </location>
</feature>
<dbReference type="PANTHER" id="PTHR30588:SF0">
    <property type="entry name" value="BRANCHED-CHAIN AMINO ACID PERMEASE BRNQ"/>
    <property type="match status" value="1"/>
</dbReference>
<feature type="transmembrane region" description="Helical" evidence="9">
    <location>
        <begin position="383"/>
        <end position="406"/>
    </location>
</feature>
<feature type="transmembrane region" description="Helical" evidence="9">
    <location>
        <begin position="426"/>
        <end position="442"/>
    </location>
</feature>
<dbReference type="RefSeq" id="WP_205143346.1">
    <property type="nucleotide sequence ID" value="NZ_JAFBDN010000005.1"/>
</dbReference>
<organism evidence="10 11">
    <name type="scientific">Periweissella beninensis</name>
    <dbReference type="NCBI Taxonomy" id="504936"/>
    <lineage>
        <taxon>Bacteria</taxon>
        <taxon>Bacillati</taxon>
        <taxon>Bacillota</taxon>
        <taxon>Bacilli</taxon>
        <taxon>Lactobacillales</taxon>
        <taxon>Lactobacillaceae</taxon>
        <taxon>Periweissella</taxon>
    </lineage>
</organism>
<keyword evidence="7 9" id="KW-1133">Transmembrane helix</keyword>
<comment type="subcellular location">
    <subcellularLocation>
        <location evidence="1 9">Cell membrane</location>
        <topology evidence="1 9">Multi-pass membrane protein</topology>
    </subcellularLocation>
</comment>
<dbReference type="NCBIfam" id="TIGR00796">
    <property type="entry name" value="livcs"/>
    <property type="match status" value="1"/>
</dbReference>
<dbReference type="Proteomes" id="UP001057481">
    <property type="component" value="Unassembled WGS sequence"/>
</dbReference>
<feature type="transmembrane region" description="Helical" evidence="9">
    <location>
        <begin position="205"/>
        <end position="225"/>
    </location>
</feature>
<dbReference type="InterPro" id="IPR004685">
    <property type="entry name" value="Brnchd-chn_aa_trnsp_Livcs"/>
</dbReference>
<evidence type="ECO:0000313" key="10">
    <source>
        <dbReference type="EMBL" id="MCM2437649.1"/>
    </source>
</evidence>
<evidence type="ECO:0000256" key="1">
    <source>
        <dbReference type="ARBA" id="ARBA00004651"/>
    </source>
</evidence>
<feature type="transmembrane region" description="Helical" evidence="9">
    <location>
        <begin position="350"/>
        <end position="371"/>
    </location>
</feature>
<evidence type="ECO:0000256" key="9">
    <source>
        <dbReference type="RuleBase" id="RU362122"/>
    </source>
</evidence>
<dbReference type="EMBL" id="JAGMVS010000066">
    <property type="protein sequence ID" value="MCM2437649.1"/>
    <property type="molecule type" value="Genomic_DNA"/>
</dbReference>
<dbReference type="Pfam" id="PF05525">
    <property type="entry name" value="Branch_AA_trans"/>
    <property type="match status" value="1"/>
</dbReference>
<evidence type="ECO:0000256" key="7">
    <source>
        <dbReference type="ARBA" id="ARBA00022989"/>
    </source>
</evidence>
<evidence type="ECO:0000256" key="3">
    <source>
        <dbReference type="ARBA" id="ARBA00022448"/>
    </source>
</evidence>
<evidence type="ECO:0000256" key="4">
    <source>
        <dbReference type="ARBA" id="ARBA00022475"/>
    </source>
</evidence>
<keyword evidence="4" id="KW-1003">Cell membrane</keyword>
<proteinExistence type="inferred from homology"/>
<feature type="transmembrane region" description="Helical" evidence="9">
    <location>
        <begin position="43"/>
        <end position="67"/>
    </location>
</feature>
<comment type="function">
    <text evidence="9">Component of the transport system for branched-chain amino acids.</text>
</comment>
<accession>A0ABT0VL55</accession>
<keyword evidence="6 9" id="KW-0029">Amino-acid transport</keyword>
<dbReference type="PANTHER" id="PTHR30588">
    <property type="entry name" value="BRANCHED-CHAIN AMINO ACID TRANSPORT SYSTEM 2 CARRIER PROTEIN"/>
    <property type="match status" value="1"/>
</dbReference>
<reference evidence="10" key="1">
    <citation type="submission" date="2021-04" db="EMBL/GenBank/DDBJ databases">
        <title>Taxonomic assessment of Weissella genus.</title>
        <authorList>
            <person name="Fanelli F."/>
            <person name="Chieffi D."/>
            <person name="Dell'Aquila A."/>
            <person name="Gyu-Sung C."/>
            <person name="Franz C.M.A.P."/>
            <person name="Fusco V."/>
        </authorList>
    </citation>
    <scope>NUCLEOTIDE SEQUENCE</scope>
    <source>
        <strain evidence="10">LMG 25373</strain>
    </source>
</reference>
<evidence type="ECO:0000256" key="2">
    <source>
        <dbReference type="ARBA" id="ARBA00008540"/>
    </source>
</evidence>